<dbReference type="PANTHER" id="PTHR33986:SF15">
    <property type="entry name" value="MITOCHONDRIAL FISSION PROTEIN ELM1"/>
    <property type="match status" value="1"/>
</dbReference>
<sequence length="333" mass="35461">MVSHLPTCWAISDGAAGNENQAVALARALGLPPRVLRVRLRQPWSAFAPRLILGAAAAIRDQDGAPLSPPWPDIAIGCGRRAALVTRLLRDWSGRRCWTVQILDPRIDPGAFDLVVAPQHDGIDGANVIRSIGALNAVDADWLGAGRTHFPALSELPSPRTAVLIGGSNRAQRIDEIYLAALIERLAARHADEGGSFLVSVSRRTPPALAAELRAAFGTSPGRFWSGTQDGENPYAGYLGWADRIVVTPDSVNMLSEACATGKPVYTFAPRMIEGKLAAFHAELSGSGHLRRLDDPLQGPPQPPPLAETAAIAELVRERWKAAGASRLASSAE</sequence>
<comment type="caution">
    <text evidence="1">The sequence shown here is derived from an EMBL/GenBank/DDBJ whole genome shotgun (WGS) entry which is preliminary data.</text>
</comment>
<dbReference type="RefSeq" id="WP_380022249.1">
    <property type="nucleotide sequence ID" value="NZ_JBHSHD010000012.1"/>
</dbReference>
<accession>A0ABV9QYZ6</accession>
<keyword evidence="2" id="KW-1185">Reference proteome</keyword>
<protein>
    <submittedName>
        <fullName evidence="1">Mitochondrial fission ELM1 family protein</fullName>
    </submittedName>
</protein>
<dbReference type="Pfam" id="PF06258">
    <property type="entry name" value="Mito_fiss_Elm1"/>
    <property type="match status" value="1"/>
</dbReference>
<proteinExistence type="predicted"/>
<name>A0ABV9QYZ6_9GAMM</name>
<evidence type="ECO:0000313" key="1">
    <source>
        <dbReference type="EMBL" id="MFC4821968.1"/>
    </source>
</evidence>
<dbReference type="PANTHER" id="PTHR33986">
    <property type="entry name" value="OS02G0535700 PROTEIN"/>
    <property type="match status" value="1"/>
</dbReference>
<organism evidence="1 2">
    <name type="scientific">Dokdonella ginsengisoli</name>
    <dbReference type="NCBI Taxonomy" id="363846"/>
    <lineage>
        <taxon>Bacteria</taxon>
        <taxon>Pseudomonadati</taxon>
        <taxon>Pseudomonadota</taxon>
        <taxon>Gammaproteobacteria</taxon>
        <taxon>Lysobacterales</taxon>
        <taxon>Rhodanobacteraceae</taxon>
        <taxon>Dokdonella</taxon>
    </lineage>
</organism>
<evidence type="ECO:0000313" key="2">
    <source>
        <dbReference type="Proteomes" id="UP001595886"/>
    </source>
</evidence>
<dbReference type="EMBL" id="JBHSHD010000012">
    <property type="protein sequence ID" value="MFC4821968.1"/>
    <property type="molecule type" value="Genomic_DNA"/>
</dbReference>
<dbReference type="Proteomes" id="UP001595886">
    <property type="component" value="Unassembled WGS sequence"/>
</dbReference>
<reference evidence="2" key="1">
    <citation type="journal article" date="2019" name="Int. J. Syst. Evol. Microbiol.">
        <title>The Global Catalogue of Microorganisms (GCM) 10K type strain sequencing project: providing services to taxonomists for standard genome sequencing and annotation.</title>
        <authorList>
            <consortium name="The Broad Institute Genomics Platform"/>
            <consortium name="The Broad Institute Genome Sequencing Center for Infectious Disease"/>
            <person name="Wu L."/>
            <person name="Ma J."/>
        </authorList>
    </citation>
    <scope>NUCLEOTIDE SEQUENCE [LARGE SCALE GENOMIC DNA]</scope>
    <source>
        <strain evidence="2">CCUG 30340</strain>
    </source>
</reference>
<dbReference type="InterPro" id="IPR009367">
    <property type="entry name" value="Elm1-like"/>
</dbReference>
<gene>
    <name evidence="1" type="ORF">ACFO6Q_16715</name>
</gene>